<dbReference type="Gene3D" id="1.25.40.10">
    <property type="entry name" value="Tetratricopeptide repeat domain"/>
    <property type="match status" value="1"/>
</dbReference>
<dbReference type="SUPFAM" id="SSF48452">
    <property type="entry name" value="TPR-like"/>
    <property type="match status" value="1"/>
</dbReference>
<dbReference type="SMART" id="SM00028">
    <property type="entry name" value="TPR"/>
    <property type="match status" value="2"/>
</dbReference>
<dbReference type="InterPro" id="IPR011990">
    <property type="entry name" value="TPR-like_helical_dom_sf"/>
</dbReference>
<proteinExistence type="predicted"/>
<protein>
    <recommendedName>
        <fullName evidence="6">Tetratricopeptide repeat protein</fullName>
    </recommendedName>
</protein>
<evidence type="ECO:0000313" key="5">
    <source>
        <dbReference type="Proteomes" id="UP000503129"/>
    </source>
</evidence>
<evidence type="ECO:0000313" key="4">
    <source>
        <dbReference type="EMBL" id="QDL10347.1"/>
    </source>
</evidence>
<dbReference type="InterPro" id="IPR019734">
    <property type="entry name" value="TPR_rpt"/>
</dbReference>
<evidence type="ECO:0000256" key="1">
    <source>
        <dbReference type="ARBA" id="ARBA00022737"/>
    </source>
</evidence>
<dbReference type="GO" id="GO:0009279">
    <property type="term" value="C:cell outer membrane"/>
    <property type="evidence" value="ECO:0007669"/>
    <property type="project" value="TreeGrafter"/>
</dbReference>
<keyword evidence="2 3" id="KW-0802">TPR repeat</keyword>
<dbReference type="GO" id="GO:0046813">
    <property type="term" value="P:receptor-mediated virion attachment to host cell"/>
    <property type="evidence" value="ECO:0007669"/>
    <property type="project" value="TreeGrafter"/>
</dbReference>
<dbReference type="KEGG" id="bsen:DP114_22800"/>
<organism evidence="4 5">
    <name type="scientific">Brasilonema sennae CENA114</name>
    <dbReference type="NCBI Taxonomy" id="415709"/>
    <lineage>
        <taxon>Bacteria</taxon>
        <taxon>Bacillati</taxon>
        <taxon>Cyanobacteriota</taxon>
        <taxon>Cyanophyceae</taxon>
        <taxon>Nostocales</taxon>
        <taxon>Scytonemataceae</taxon>
        <taxon>Brasilonema</taxon>
        <taxon>Bromeliae group (in: Brasilonema)</taxon>
    </lineage>
</organism>
<dbReference type="PANTHER" id="PTHR44858">
    <property type="entry name" value="TETRATRICOPEPTIDE REPEAT PROTEIN 6"/>
    <property type="match status" value="1"/>
</dbReference>
<evidence type="ECO:0008006" key="6">
    <source>
        <dbReference type="Google" id="ProtNLM"/>
    </source>
</evidence>
<gene>
    <name evidence="4" type="ORF">DP114_22800</name>
</gene>
<dbReference type="Pfam" id="PF13181">
    <property type="entry name" value="TPR_8"/>
    <property type="match status" value="1"/>
</dbReference>
<reference evidence="4 5" key="1">
    <citation type="submission" date="2018-06" db="EMBL/GenBank/DDBJ databases">
        <title>Comparative genomics of Brasilonema spp. strains.</title>
        <authorList>
            <person name="Alvarenga D.O."/>
            <person name="Fiore M.F."/>
            <person name="Varani A.M."/>
        </authorList>
    </citation>
    <scope>NUCLEOTIDE SEQUENCE [LARGE SCALE GENOMIC DNA]</scope>
    <source>
        <strain evidence="4 5">CENA114</strain>
    </source>
</reference>
<dbReference type="PANTHER" id="PTHR44858:SF1">
    <property type="entry name" value="UDP-N-ACETYLGLUCOSAMINE--PEPTIDE N-ACETYLGLUCOSAMINYLTRANSFERASE SPINDLY-RELATED"/>
    <property type="match status" value="1"/>
</dbReference>
<keyword evidence="1" id="KW-0677">Repeat</keyword>
<dbReference type="PROSITE" id="PS50005">
    <property type="entry name" value="TPR"/>
    <property type="match status" value="1"/>
</dbReference>
<feature type="repeat" description="TPR" evidence="3">
    <location>
        <begin position="22"/>
        <end position="55"/>
    </location>
</feature>
<evidence type="ECO:0000256" key="2">
    <source>
        <dbReference type="ARBA" id="ARBA00022803"/>
    </source>
</evidence>
<dbReference type="EMBL" id="CP030118">
    <property type="protein sequence ID" value="QDL10347.1"/>
    <property type="molecule type" value="Genomic_DNA"/>
</dbReference>
<dbReference type="AlphaFoldDB" id="A0A856MMC3"/>
<sequence>MGDFRKAIADFNQIIKIDPTSPDGYYHLGLANFKHGNDKQAVANFNSALNRNPNLADAYGNRGLAQYALGDNKNAVADLKQAANLFQQQGNIQGYQQTQNLLQQIQPKQSKIYFSSAN</sequence>
<dbReference type="InterPro" id="IPR050498">
    <property type="entry name" value="Ycf3"/>
</dbReference>
<dbReference type="Proteomes" id="UP000503129">
    <property type="component" value="Chromosome"/>
</dbReference>
<keyword evidence="5" id="KW-1185">Reference proteome</keyword>
<evidence type="ECO:0000256" key="3">
    <source>
        <dbReference type="PROSITE-ProRule" id="PRU00339"/>
    </source>
</evidence>
<dbReference type="Pfam" id="PF13414">
    <property type="entry name" value="TPR_11"/>
    <property type="match status" value="1"/>
</dbReference>
<accession>A0A856MMC3</accession>
<name>A0A856MMC3_9CYAN</name>